<dbReference type="GO" id="GO:0005524">
    <property type="term" value="F:ATP binding"/>
    <property type="evidence" value="ECO:0007669"/>
    <property type="project" value="InterPro"/>
</dbReference>
<proteinExistence type="predicted"/>
<feature type="domain" description="AAA+ ATPase" evidence="1">
    <location>
        <begin position="178"/>
        <end position="308"/>
    </location>
</feature>
<evidence type="ECO:0000313" key="2">
    <source>
        <dbReference type="EMBL" id="SCJ63039.1"/>
    </source>
</evidence>
<accession>A0A1C6HZF7</accession>
<dbReference type="PANTHER" id="PTHR30050">
    <property type="entry name" value="CHROMOSOMAL REPLICATION INITIATOR PROTEIN DNAA"/>
    <property type="match status" value="1"/>
</dbReference>
<name>A0A1C6HZF7_9FIRM</name>
<dbReference type="AlphaFoldDB" id="A0A1C6HZF7"/>
<dbReference type="Gene3D" id="3.40.50.300">
    <property type="entry name" value="P-loop containing nucleotide triphosphate hydrolases"/>
    <property type="match status" value="1"/>
</dbReference>
<dbReference type="GO" id="GO:0006260">
    <property type="term" value="P:DNA replication"/>
    <property type="evidence" value="ECO:0007669"/>
    <property type="project" value="TreeGrafter"/>
</dbReference>
<reference evidence="2" key="1">
    <citation type="submission" date="2015-09" db="EMBL/GenBank/DDBJ databases">
        <authorList>
            <consortium name="Pathogen Informatics"/>
        </authorList>
    </citation>
    <scope>NUCLEOTIDE SEQUENCE</scope>
    <source>
        <strain evidence="2">2789STDY5834896</strain>
    </source>
</reference>
<dbReference type="SMART" id="SM00382">
    <property type="entry name" value="AAA"/>
    <property type="match status" value="1"/>
</dbReference>
<organism evidence="2">
    <name type="scientific">uncultured Anaerotruncus sp</name>
    <dbReference type="NCBI Taxonomy" id="905011"/>
    <lineage>
        <taxon>Bacteria</taxon>
        <taxon>Bacillati</taxon>
        <taxon>Bacillota</taxon>
        <taxon>Clostridia</taxon>
        <taxon>Eubacteriales</taxon>
        <taxon>Oscillospiraceae</taxon>
        <taxon>Anaerotruncus</taxon>
        <taxon>environmental samples</taxon>
    </lineage>
</organism>
<dbReference type="Pfam" id="PF01695">
    <property type="entry name" value="IstB_IS21"/>
    <property type="match status" value="1"/>
</dbReference>
<dbReference type="InterPro" id="IPR003593">
    <property type="entry name" value="AAA+_ATPase"/>
</dbReference>
<evidence type="ECO:0000259" key="1">
    <source>
        <dbReference type="SMART" id="SM00382"/>
    </source>
</evidence>
<dbReference type="SUPFAM" id="SSF52540">
    <property type="entry name" value="P-loop containing nucleoside triphosphate hydrolases"/>
    <property type="match status" value="1"/>
</dbReference>
<dbReference type="PANTHER" id="PTHR30050:SF4">
    <property type="entry name" value="ATP-BINDING PROTEIN RV3427C IN INSERTION SEQUENCE-RELATED"/>
    <property type="match status" value="1"/>
</dbReference>
<dbReference type="EMBL" id="FMHG01000001">
    <property type="protein sequence ID" value="SCJ63039.1"/>
    <property type="molecule type" value="Genomic_DNA"/>
</dbReference>
<dbReference type="NCBIfam" id="NF005304">
    <property type="entry name" value="PRK06835.1"/>
    <property type="match status" value="1"/>
</dbReference>
<sequence>MPYDKSVFDRAHQILSARRRAAVDIQAKNRQQAFAAIPRLRQIDAELRTMGSRIAKAVLTQGGDSQQLLEGLRLRGVSLSEERAQLLRQNGLPEDHLRPQYTCRDCRDTGYLPSGRRCHCLTELLREVEAQRINAISSMKLSTFDSFSLDYYPPGPQRQQMEGVLYYCRDYAEAFSRSSHNLLLMGPTGLGKTHLSLAIADAVVAQGYAVLYGSFANFAGTIEREKFGQAATVGGDTLSTLLDCDLLILDDVGSEFVTPFVTALLYNIVNTRLNTGRPTIISTNLTFSQLGETYSDRITSRLGGAYIDLRFTGTDVRLAKGRQR</sequence>
<dbReference type="InterPro" id="IPR002611">
    <property type="entry name" value="IstB_ATP-bd"/>
</dbReference>
<gene>
    <name evidence="2" type="primary">dnaC_1</name>
    <name evidence="2" type="ORF">SAMEA3545359_01140</name>
</gene>
<dbReference type="InterPro" id="IPR027417">
    <property type="entry name" value="P-loop_NTPase"/>
</dbReference>
<protein>
    <submittedName>
        <fullName evidence="2">DNA replication protein dnaC</fullName>
    </submittedName>
</protein>
<dbReference type="CDD" id="cd00009">
    <property type="entry name" value="AAA"/>
    <property type="match status" value="1"/>
</dbReference>